<dbReference type="Pfam" id="PF07714">
    <property type="entry name" value="PK_Tyr_Ser-Thr"/>
    <property type="match status" value="1"/>
</dbReference>
<dbReference type="GO" id="GO:0030246">
    <property type="term" value="F:carbohydrate binding"/>
    <property type="evidence" value="ECO:0007669"/>
    <property type="project" value="UniProtKB-KW"/>
</dbReference>
<keyword evidence="13" id="KW-1015">Disulfide bond</keyword>
<dbReference type="PROSITE" id="PS50927">
    <property type="entry name" value="BULB_LECTIN"/>
    <property type="match status" value="1"/>
</dbReference>
<comment type="subcellular location">
    <subcellularLocation>
        <location evidence="1">Membrane</location>
        <topology evidence="1">Single-pass type I membrane protein</topology>
    </subcellularLocation>
</comment>
<evidence type="ECO:0000256" key="18">
    <source>
        <dbReference type="PIRNR" id="PIRNR000641"/>
    </source>
</evidence>
<keyword evidence="14" id="KW-0675">Receptor</keyword>
<evidence type="ECO:0000313" key="24">
    <source>
        <dbReference type="EMBL" id="KAJ6838299.1"/>
    </source>
</evidence>
<dbReference type="InterPro" id="IPR024171">
    <property type="entry name" value="SRK-like_kinase"/>
</dbReference>
<dbReference type="GO" id="GO:0004674">
    <property type="term" value="F:protein serine/threonine kinase activity"/>
    <property type="evidence" value="ECO:0007669"/>
    <property type="project" value="UniProtKB-KW"/>
</dbReference>
<evidence type="ECO:0000256" key="19">
    <source>
        <dbReference type="PROSITE-ProRule" id="PRU10141"/>
    </source>
</evidence>
<evidence type="ECO:0000256" key="3">
    <source>
        <dbReference type="ARBA" id="ARBA00022536"/>
    </source>
</evidence>
<dbReference type="InterPro" id="IPR001480">
    <property type="entry name" value="Bulb-type_lectin_dom"/>
</dbReference>
<dbReference type="InterPro" id="IPR051343">
    <property type="entry name" value="G-type_lectin_kinases/EP1-like"/>
</dbReference>
<protein>
    <recommendedName>
        <fullName evidence="18">Receptor-like serine/threonine-protein kinase</fullName>
        <ecNumber evidence="18">2.7.11.1</ecNumber>
    </recommendedName>
</protein>
<evidence type="ECO:0000313" key="25">
    <source>
        <dbReference type="Proteomes" id="UP001140949"/>
    </source>
</evidence>
<dbReference type="PROSITE" id="PS00107">
    <property type="entry name" value="PROTEIN_KINASE_ATP"/>
    <property type="match status" value="1"/>
</dbReference>
<evidence type="ECO:0000256" key="17">
    <source>
        <dbReference type="ARBA" id="ARBA00048679"/>
    </source>
</evidence>
<name>A0AAX6HB80_IRIPA</name>
<dbReference type="GO" id="GO:0016020">
    <property type="term" value="C:membrane"/>
    <property type="evidence" value="ECO:0007669"/>
    <property type="project" value="UniProtKB-SubCell"/>
</dbReference>
<dbReference type="InterPro" id="IPR001245">
    <property type="entry name" value="Ser-Thr/Tyr_kinase_cat_dom"/>
</dbReference>
<dbReference type="Gene3D" id="1.10.510.10">
    <property type="entry name" value="Transferase(Phosphotransferase) domain 1"/>
    <property type="match status" value="1"/>
</dbReference>
<dbReference type="PIRSF" id="PIRSF000641">
    <property type="entry name" value="SRK"/>
    <property type="match status" value="1"/>
</dbReference>
<dbReference type="CDD" id="cd00028">
    <property type="entry name" value="B_lectin"/>
    <property type="match status" value="1"/>
</dbReference>
<evidence type="ECO:0000256" key="16">
    <source>
        <dbReference type="ARBA" id="ARBA00047899"/>
    </source>
</evidence>
<evidence type="ECO:0000256" key="12">
    <source>
        <dbReference type="ARBA" id="ARBA00023136"/>
    </source>
</evidence>
<dbReference type="InterPro" id="IPR036426">
    <property type="entry name" value="Bulb-type_lectin_dom_sf"/>
</dbReference>
<dbReference type="SUPFAM" id="SSF56112">
    <property type="entry name" value="Protein kinase-like (PK-like)"/>
    <property type="match status" value="1"/>
</dbReference>
<evidence type="ECO:0000256" key="2">
    <source>
        <dbReference type="ARBA" id="ARBA00022527"/>
    </source>
</evidence>
<gene>
    <name evidence="24" type="ORF">M6B38_320430</name>
</gene>
<evidence type="ECO:0000256" key="1">
    <source>
        <dbReference type="ARBA" id="ARBA00004479"/>
    </source>
</evidence>
<dbReference type="Gene3D" id="2.90.10.30">
    <property type="match status" value="1"/>
</dbReference>
<dbReference type="CDD" id="cd14066">
    <property type="entry name" value="STKc_IRAK"/>
    <property type="match status" value="1"/>
</dbReference>
<dbReference type="SMART" id="SM00108">
    <property type="entry name" value="B_lectin"/>
    <property type="match status" value="1"/>
</dbReference>
<dbReference type="PROSITE" id="PS00108">
    <property type="entry name" value="PROTEIN_KINASE_ST"/>
    <property type="match status" value="1"/>
</dbReference>
<keyword evidence="9 18" id="KW-0418">Kinase</keyword>
<dbReference type="InterPro" id="IPR017441">
    <property type="entry name" value="Protein_kinase_ATP_BS"/>
</dbReference>
<dbReference type="InterPro" id="IPR008271">
    <property type="entry name" value="Ser/Thr_kinase_AS"/>
</dbReference>
<keyword evidence="2 18" id="KW-0723">Serine/threonine-protein kinase</keyword>
<dbReference type="Proteomes" id="UP001140949">
    <property type="component" value="Unassembled WGS sequence"/>
</dbReference>
<evidence type="ECO:0000256" key="21">
    <source>
        <dbReference type="SAM" id="SignalP"/>
    </source>
</evidence>
<keyword evidence="15" id="KW-0325">Glycoprotein</keyword>
<dbReference type="EMBL" id="JANAVB010010796">
    <property type="protein sequence ID" value="KAJ6838299.1"/>
    <property type="molecule type" value="Genomic_DNA"/>
</dbReference>
<reference evidence="24" key="1">
    <citation type="journal article" date="2023" name="GigaByte">
        <title>Genome assembly of the bearded iris, Iris pallida Lam.</title>
        <authorList>
            <person name="Bruccoleri R.E."/>
            <person name="Oakeley E.J."/>
            <person name="Faust A.M.E."/>
            <person name="Altorfer M."/>
            <person name="Dessus-Babus S."/>
            <person name="Burckhardt D."/>
            <person name="Oertli M."/>
            <person name="Naumann U."/>
            <person name="Petersen F."/>
            <person name="Wong J."/>
        </authorList>
    </citation>
    <scope>NUCLEOTIDE SEQUENCE</scope>
    <source>
        <strain evidence="24">GSM-AAB239-AS_SAM_17_03QT</strain>
    </source>
</reference>
<feature type="signal peptide" evidence="21">
    <location>
        <begin position="1"/>
        <end position="30"/>
    </location>
</feature>
<dbReference type="GO" id="GO:0051707">
    <property type="term" value="P:response to other organism"/>
    <property type="evidence" value="ECO:0007669"/>
    <property type="project" value="UniProtKB-ARBA"/>
</dbReference>
<accession>A0AAX6HB80</accession>
<feature type="domain" description="Protein kinase" evidence="22">
    <location>
        <begin position="510"/>
        <end position="789"/>
    </location>
</feature>
<evidence type="ECO:0000256" key="10">
    <source>
        <dbReference type="ARBA" id="ARBA00022840"/>
    </source>
</evidence>
<dbReference type="Gene3D" id="3.30.200.20">
    <property type="entry name" value="Phosphorylase Kinase, domain 1"/>
    <property type="match status" value="1"/>
</dbReference>
<evidence type="ECO:0000256" key="8">
    <source>
        <dbReference type="ARBA" id="ARBA00022741"/>
    </source>
</evidence>
<keyword evidence="3" id="KW-0245">EGF-like domain</keyword>
<evidence type="ECO:0000256" key="9">
    <source>
        <dbReference type="ARBA" id="ARBA00022777"/>
    </source>
</evidence>
<keyword evidence="10 18" id="KW-0067">ATP-binding</keyword>
<dbReference type="GO" id="GO:0005524">
    <property type="term" value="F:ATP binding"/>
    <property type="evidence" value="ECO:0007669"/>
    <property type="project" value="UniProtKB-UniRule"/>
</dbReference>
<evidence type="ECO:0000256" key="15">
    <source>
        <dbReference type="ARBA" id="ARBA00023180"/>
    </source>
</evidence>
<proteinExistence type="inferred from homology"/>
<evidence type="ECO:0000256" key="5">
    <source>
        <dbReference type="ARBA" id="ARBA00022692"/>
    </source>
</evidence>
<dbReference type="SMART" id="SM00220">
    <property type="entry name" value="S_TKc"/>
    <property type="match status" value="1"/>
</dbReference>
<dbReference type="Pfam" id="PF01453">
    <property type="entry name" value="B_lectin"/>
    <property type="match status" value="1"/>
</dbReference>
<keyword evidence="11 20" id="KW-1133">Transmembrane helix</keyword>
<dbReference type="FunFam" id="2.90.10.10:FF:000013">
    <property type="entry name" value="G-type lectin S-receptor-like serine/threonine-protein kinase LECRK1"/>
    <property type="match status" value="1"/>
</dbReference>
<evidence type="ECO:0000256" key="11">
    <source>
        <dbReference type="ARBA" id="ARBA00022989"/>
    </source>
</evidence>
<evidence type="ECO:0000259" key="23">
    <source>
        <dbReference type="PROSITE" id="PS50927"/>
    </source>
</evidence>
<evidence type="ECO:0000256" key="20">
    <source>
        <dbReference type="SAM" id="Phobius"/>
    </source>
</evidence>
<feature type="binding site" evidence="19">
    <location>
        <position position="542"/>
    </location>
    <ligand>
        <name>ATP</name>
        <dbReference type="ChEBI" id="CHEBI:30616"/>
    </ligand>
</feature>
<dbReference type="FunFam" id="3.30.200.20:FF:000059">
    <property type="entry name" value="S-receptor-like serine/threonine-protein kinase"/>
    <property type="match status" value="1"/>
</dbReference>
<evidence type="ECO:0000256" key="13">
    <source>
        <dbReference type="ARBA" id="ARBA00023157"/>
    </source>
</evidence>
<dbReference type="InterPro" id="IPR000719">
    <property type="entry name" value="Prot_kinase_dom"/>
</dbReference>
<keyword evidence="25" id="KW-1185">Reference proteome</keyword>
<evidence type="ECO:0000256" key="6">
    <source>
        <dbReference type="ARBA" id="ARBA00022729"/>
    </source>
</evidence>
<feature type="domain" description="Bulb-type lectin" evidence="23">
    <location>
        <begin position="38"/>
        <end position="158"/>
    </location>
</feature>
<keyword evidence="6 21" id="KW-0732">Signal</keyword>
<keyword evidence="5 20" id="KW-0812">Transmembrane</keyword>
<comment type="similarity">
    <text evidence="18">Belongs to the protein kinase superfamily. Ser/Thr protein kinase family.</text>
</comment>
<keyword evidence="7" id="KW-0430">Lectin</keyword>
<evidence type="ECO:0000259" key="22">
    <source>
        <dbReference type="PROSITE" id="PS50011"/>
    </source>
</evidence>
<evidence type="ECO:0000256" key="4">
    <source>
        <dbReference type="ARBA" id="ARBA00022679"/>
    </source>
</evidence>
<comment type="catalytic activity">
    <reaction evidence="17 18">
        <text>L-seryl-[protein] + ATP = O-phospho-L-seryl-[protein] + ADP + H(+)</text>
        <dbReference type="Rhea" id="RHEA:17989"/>
        <dbReference type="Rhea" id="RHEA-COMP:9863"/>
        <dbReference type="Rhea" id="RHEA-COMP:11604"/>
        <dbReference type="ChEBI" id="CHEBI:15378"/>
        <dbReference type="ChEBI" id="CHEBI:29999"/>
        <dbReference type="ChEBI" id="CHEBI:30616"/>
        <dbReference type="ChEBI" id="CHEBI:83421"/>
        <dbReference type="ChEBI" id="CHEBI:456216"/>
        <dbReference type="EC" id="2.7.11.1"/>
    </reaction>
</comment>
<dbReference type="PANTHER" id="PTHR47976:SF108">
    <property type="entry name" value="G-TYPE LECTIN S-RECEPTOR-LIKE SERINE_THREONINE-PROTEIN KINASE LECRK1"/>
    <property type="match status" value="1"/>
</dbReference>
<reference evidence="24" key="2">
    <citation type="submission" date="2023-04" db="EMBL/GenBank/DDBJ databases">
        <authorList>
            <person name="Bruccoleri R.E."/>
            <person name="Oakeley E.J."/>
            <person name="Faust A.-M."/>
            <person name="Dessus-Babus S."/>
            <person name="Altorfer M."/>
            <person name="Burckhardt D."/>
            <person name="Oertli M."/>
            <person name="Naumann U."/>
            <person name="Petersen F."/>
            <person name="Wong J."/>
        </authorList>
    </citation>
    <scope>NUCLEOTIDE SEQUENCE</scope>
    <source>
        <strain evidence="24">GSM-AAB239-AS_SAM_17_03QT</strain>
        <tissue evidence="24">Leaf</tissue>
    </source>
</reference>
<dbReference type="PANTHER" id="PTHR47976">
    <property type="entry name" value="G-TYPE LECTIN S-RECEPTOR-LIKE SERINE/THREONINE-PROTEIN KINASE SD2-5"/>
    <property type="match status" value="1"/>
</dbReference>
<organism evidence="24 25">
    <name type="scientific">Iris pallida</name>
    <name type="common">Sweet iris</name>
    <dbReference type="NCBI Taxonomy" id="29817"/>
    <lineage>
        <taxon>Eukaryota</taxon>
        <taxon>Viridiplantae</taxon>
        <taxon>Streptophyta</taxon>
        <taxon>Embryophyta</taxon>
        <taxon>Tracheophyta</taxon>
        <taxon>Spermatophyta</taxon>
        <taxon>Magnoliopsida</taxon>
        <taxon>Liliopsida</taxon>
        <taxon>Asparagales</taxon>
        <taxon>Iridaceae</taxon>
        <taxon>Iridoideae</taxon>
        <taxon>Irideae</taxon>
        <taxon>Iris</taxon>
    </lineage>
</organism>
<comment type="catalytic activity">
    <reaction evidence="16 18">
        <text>L-threonyl-[protein] + ATP = O-phospho-L-threonyl-[protein] + ADP + H(+)</text>
        <dbReference type="Rhea" id="RHEA:46608"/>
        <dbReference type="Rhea" id="RHEA-COMP:11060"/>
        <dbReference type="Rhea" id="RHEA-COMP:11605"/>
        <dbReference type="ChEBI" id="CHEBI:15378"/>
        <dbReference type="ChEBI" id="CHEBI:30013"/>
        <dbReference type="ChEBI" id="CHEBI:30616"/>
        <dbReference type="ChEBI" id="CHEBI:61977"/>
        <dbReference type="ChEBI" id="CHEBI:456216"/>
        <dbReference type="EC" id="2.7.11.1"/>
    </reaction>
</comment>
<dbReference type="FunFam" id="1.10.510.10:FF:000237">
    <property type="entry name" value="G-type lectin S-receptor-like serine/threonine-protein kinase"/>
    <property type="match status" value="1"/>
</dbReference>
<keyword evidence="4 18" id="KW-0808">Transferase</keyword>
<dbReference type="InterPro" id="IPR011009">
    <property type="entry name" value="Kinase-like_dom_sf"/>
</dbReference>
<dbReference type="PROSITE" id="PS50011">
    <property type="entry name" value="PROTEIN_KINASE_DOM"/>
    <property type="match status" value="1"/>
</dbReference>
<comment type="caution">
    <text evidence="24">The sequence shown here is derived from an EMBL/GenBank/DDBJ whole genome shotgun (WGS) entry which is preliminary data.</text>
</comment>
<dbReference type="AlphaFoldDB" id="A0AAX6HB80"/>
<evidence type="ECO:0000256" key="14">
    <source>
        <dbReference type="ARBA" id="ARBA00023170"/>
    </source>
</evidence>
<dbReference type="EC" id="2.7.11.1" evidence="18"/>
<evidence type="ECO:0000256" key="7">
    <source>
        <dbReference type="ARBA" id="ARBA00022734"/>
    </source>
</evidence>
<feature type="chain" id="PRO_5043545306" description="Receptor-like serine/threonine-protein kinase" evidence="21">
    <location>
        <begin position="31"/>
        <end position="802"/>
    </location>
</feature>
<dbReference type="Gene3D" id="2.90.10.10">
    <property type="entry name" value="Bulb-type lectin domain"/>
    <property type="match status" value="1"/>
</dbReference>
<dbReference type="SUPFAM" id="SSF51110">
    <property type="entry name" value="alpha-D-mannose-specific plant lectins"/>
    <property type="match status" value="2"/>
</dbReference>
<keyword evidence="8 18" id="KW-0547">Nucleotide-binding</keyword>
<feature type="transmembrane region" description="Helical" evidence="20">
    <location>
        <begin position="450"/>
        <end position="475"/>
    </location>
</feature>
<keyword evidence="12 20" id="KW-0472">Membrane</keyword>
<sequence length="802" mass="90072">MWSPWQQIMASLFFFLLLFFLLTQNHLSLADQASYKNISIGTTLTPLTKPTSWLSPSGDFAFGFLPHPANTSLSLLAVWFDKIDNKTIVWCANGDAPVVAAESYNLTLSPDGRFSLKDPSGQEIWNPGVNKTSHAAILDTGNLVLSAADGEVLWQSFDHPTDTILPGQTLKQETQVFARLMDTDYTRGRFVLVLQGVDGNLVMYSVAFPTTMHYPEAYWATDITGPGVFQVVYNQSGSIDVYYNNTFHTIISTVVPGDHYHRATLDPDGIFRQQYKFPKNEPTTDSWLVKQTLASDICTKLVTGIGSGVCGINSYCTMGQDERVECLCPPHYSFIDNDRKYRGCKPNFAAQSCEPGGESSFDFQVVDNLDWPLADAEHYYPMNETECRINCLKDCFCAVTTYINGSCWKKKYPLSNGRFKTDVYLRTLIKYSTVLSSSAQPEEEGKLRDWRIWAIGGASLFLFGSVILNLAQFAARLSTRRKRTLVRTSSGMAGPALCSFTYKELEDATKGFSEELGRGAFGTVYKGTLASDPAGVLIAVKKLERMYELEAAEKDFMNEIHTIGLTHHKNLVRLLGFCKEATHRLLVYEFMSNGSLNKFLFGSDSPDWDQRIEIALGIARGLAYLHEECRTQIIHCDIKPQNILVDDNLVAKISDFGMAKLLRLEQTRTSTGIRGTIGYFAPEWFKNSAITAKVDVYSFGVLLLEIICCRKNLDWDYDFGSEVKPTLIECTKECYRTGRLNLLVEEDEEAKKDGMRLERFAMVGISCVQEEPWMRPSMKKVVQMLEGTIDVAVPPNMYSLHM</sequence>